<name>A0AAX6MAS2_9PEZI</name>
<reference evidence="2 3" key="1">
    <citation type="journal article" date="2024" name="Front Chem Biol">
        <title>Unveiling the potential of Daldinia eschscholtzii MFLUCC 19-0629 through bioactivity and bioinformatics studies for enhanced sustainable agriculture production.</title>
        <authorList>
            <person name="Brooks S."/>
            <person name="Weaver J.A."/>
            <person name="Klomchit A."/>
            <person name="Alharthi S.A."/>
            <person name="Onlamun T."/>
            <person name="Nurani R."/>
            <person name="Vong T.K."/>
            <person name="Alberti F."/>
            <person name="Greco C."/>
        </authorList>
    </citation>
    <scope>NUCLEOTIDE SEQUENCE [LARGE SCALE GENOMIC DNA]</scope>
    <source>
        <strain evidence="2">MFLUCC 19-0629</strain>
    </source>
</reference>
<feature type="region of interest" description="Disordered" evidence="1">
    <location>
        <begin position="1"/>
        <end position="20"/>
    </location>
</feature>
<feature type="region of interest" description="Disordered" evidence="1">
    <location>
        <begin position="526"/>
        <end position="568"/>
    </location>
</feature>
<feature type="region of interest" description="Disordered" evidence="1">
    <location>
        <begin position="1215"/>
        <end position="1297"/>
    </location>
</feature>
<feature type="compositionally biased region" description="Polar residues" evidence="1">
    <location>
        <begin position="428"/>
        <end position="442"/>
    </location>
</feature>
<proteinExistence type="predicted"/>
<feature type="compositionally biased region" description="Low complexity" evidence="1">
    <location>
        <begin position="531"/>
        <end position="551"/>
    </location>
</feature>
<feature type="region of interest" description="Disordered" evidence="1">
    <location>
        <begin position="741"/>
        <end position="848"/>
    </location>
</feature>
<evidence type="ECO:0000313" key="3">
    <source>
        <dbReference type="Proteomes" id="UP001369815"/>
    </source>
</evidence>
<protein>
    <recommendedName>
        <fullName evidence="4">Mediator complex subunit 15 KIX domain-containing protein</fullName>
    </recommendedName>
</protein>
<feature type="compositionally biased region" description="Polar residues" evidence="1">
    <location>
        <begin position="747"/>
        <end position="784"/>
    </location>
</feature>
<dbReference type="GO" id="GO:0006357">
    <property type="term" value="P:regulation of transcription by RNA polymerase II"/>
    <property type="evidence" value="ECO:0007669"/>
    <property type="project" value="InterPro"/>
</dbReference>
<feature type="region of interest" description="Disordered" evidence="1">
    <location>
        <begin position="1336"/>
        <end position="1355"/>
    </location>
</feature>
<dbReference type="GO" id="GO:0003712">
    <property type="term" value="F:transcription coregulator activity"/>
    <property type="evidence" value="ECO:0007669"/>
    <property type="project" value="InterPro"/>
</dbReference>
<feature type="compositionally biased region" description="Low complexity" evidence="1">
    <location>
        <begin position="1037"/>
        <end position="1059"/>
    </location>
</feature>
<dbReference type="GO" id="GO:0016592">
    <property type="term" value="C:mediator complex"/>
    <property type="evidence" value="ECO:0007669"/>
    <property type="project" value="InterPro"/>
</dbReference>
<feature type="region of interest" description="Disordered" evidence="1">
    <location>
        <begin position="1018"/>
        <end position="1161"/>
    </location>
</feature>
<dbReference type="Pfam" id="PF05397">
    <property type="entry name" value="Med15_fungi"/>
    <property type="match status" value="1"/>
</dbReference>
<accession>A0AAX6MAS2</accession>
<evidence type="ECO:0000313" key="2">
    <source>
        <dbReference type="EMBL" id="KAK6949739.1"/>
    </source>
</evidence>
<feature type="compositionally biased region" description="Polar residues" evidence="1">
    <location>
        <begin position="1023"/>
        <end position="1036"/>
    </location>
</feature>
<evidence type="ECO:0000256" key="1">
    <source>
        <dbReference type="SAM" id="MobiDB-lite"/>
    </source>
</evidence>
<organism evidence="2 3">
    <name type="scientific">Daldinia eschscholtzii</name>
    <dbReference type="NCBI Taxonomy" id="292717"/>
    <lineage>
        <taxon>Eukaryota</taxon>
        <taxon>Fungi</taxon>
        <taxon>Dikarya</taxon>
        <taxon>Ascomycota</taxon>
        <taxon>Pezizomycotina</taxon>
        <taxon>Sordariomycetes</taxon>
        <taxon>Xylariomycetidae</taxon>
        <taxon>Xylariales</taxon>
        <taxon>Hypoxylaceae</taxon>
        <taxon>Daldinia</taxon>
    </lineage>
</organism>
<gene>
    <name evidence="2" type="ORF">Daesc_008060</name>
</gene>
<comment type="caution">
    <text evidence="2">The sequence shown here is derived from an EMBL/GenBank/DDBJ whole genome shotgun (WGS) entry which is preliminary data.</text>
</comment>
<feature type="region of interest" description="Disordered" evidence="1">
    <location>
        <begin position="346"/>
        <end position="483"/>
    </location>
</feature>
<evidence type="ECO:0008006" key="4">
    <source>
        <dbReference type="Google" id="ProtNLM"/>
    </source>
</evidence>
<keyword evidence="3" id="KW-1185">Reference proteome</keyword>
<feature type="compositionally biased region" description="Polar residues" evidence="1">
    <location>
        <begin position="1060"/>
        <end position="1076"/>
    </location>
</feature>
<feature type="compositionally biased region" description="Low complexity" evidence="1">
    <location>
        <begin position="400"/>
        <end position="418"/>
    </location>
</feature>
<feature type="compositionally biased region" description="Low complexity" evidence="1">
    <location>
        <begin position="357"/>
        <end position="368"/>
    </location>
</feature>
<dbReference type="EMBL" id="JBANMG010000008">
    <property type="protein sequence ID" value="KAK6949739.1"/>
    <property type="molecule type" value="Genomic_DNA"/>
</dbReference>
<feature type="compositionally biased region" description="Polar residues" evidence="1">
    <location>
        <begin position="830"/>
        <end position="848"/>
    </location>
</feature>
<sequence>MAANMPQMGGGGGVRQRPPHPQLSQLVYTQIAAQGVHTGGWQDQVQANLRVSNAMNLISNSFLAMPNLDSQQLVNHGLAFERDAFLNSPDKGTYDQKIGSRVQDLFKRRQAHEQNLQNTLNAQAAAQAHAQAQAQSQQMLMNPNMMPRGMGQMPQQGFQHLQQQMQPSPIPQQPHQPGMGMGGQGGLSMNPNQQPMQMGVAQMRPQVPMNASLASLPPQDRTKIMQLALAKLNQTSEPQRNVLRGMVQQKFTPQQMAQLQAENQDPLLFFLQIQMLQAFKGQGGGNGGGNQAALQMQAQQRQMSQPGQQMIGVPNSEFGPFSNVESIMNQQKAGLLAQEAGQMVVPASNGPGRNATPQPMGGMQGPNPGNHPGPNQPGIPNQMPQHFNHPQAQQLKMDQRAAQSQAQIRAQAQAKQMQGQPGGLNGGAISQSPGMNTLNTPVRRTPVMGQSEGQPQMGQPNGPFGQGMDPRFNQGNQRPQMGGNPMNNHIITTIIGQMAPEQRNLFMSLPPEKRNEMFMKWSANSAARSAGMGQAPGRGQPQPGQFGQGNPMAQFGPGNNMGQASNPNMQMNQNQMLLQQQMNRMRNNMQPQNRPPIPQDVNAFMESLDVPTRILEQLKQSQPVPQEIKKWSQLKQWLNQKNASPQVMQQLQQFQNAQFQNMMKQRAAAGNQMAQPNMPQQGPQMPNAQMPMQPGANMGPFAGITITPAEMQQAKNHEKFKGLPDEKIKAALIQMKMNQMRAKANGQAPNAQMQTPQTSQPPNNNLTASAPQPNPPNTLQQRPQNVGADANPTGSAVPPRNSRQLQNNRPPPPKNSLKRASTDDVVEVPNPSSTPVQRPASQQAQVTGSIPQVPHLTAAQLAALPAEQRSKYEAMVRSRQQAAANAGGVGGAQQPQMSEAMQHLKLIGQEEHINAAKEPYQEIPMTPDQYQDMAQKIQSVMSEMGKFSKILGRWYTLTRDDNRARMFFKMRLRLGKQFADGEKMTTLKKAFSLRPQELDSVRAMLEGMARDMAAQYPQVMKRSATQQQALEAASQQGPNENTATPPTGAPAPLNAANLEKQNAMNKIHQRASSKSGQTPAAPTTAQPPYPFGAQSPNGQPTYIGKPAVTQADLQLPARKRPRTNGQSGLGSGGASASSSPQVQKASSPELVKRQAENTTPKLAYRCPDQNCEAHRTGFATEEAQRNHYEEEHVKPSQNPLKFATENLAAAVGLNPNGRPKAPPMGLDTSKQGQTPAGRAEATPMSREPSMKRQGSAAGAKPTDLVKAVAAKTSTPKPDAGTLGGDGTAGPAKTSGADGTWQMATIDPQDLFQVGGIESGGGGAIFDMNVYRAITPNDTPESMKDSATSEPNSDVSEGVSLNLQLNMGLDVWHPFGGGPNVDLDSGDLDLNGADLGGADENMMPLISWDDVNPDFAKDFTLDTSFYSLDTTT</sequence>
<dbReference type="InterPro" id="IPR008626">
    <property type="entry name" value="Mediator_Med15_fun"/>
</dbReference>
<feature type="compositionally biased region" description="Polar residues" evidence="1">
    <location>
        <begin position="473"/>
        <end position="483"/>
    </location>
</feature>
<dbReference type="Proteomes" id="UP001369815">
    <property type="component" value="Unassembled WGS sequence"/>
</dbReference>